<name>A0ABX3XMV7_STRPT</name>
<dbReference type="Proteomes" id="UP000194225">
    <property type="component" value="Unassembled WGS sequence"/>
</dbReference>
<keyword evidence="3" id="KW-1185">Reference proteome</keyword>
<accession>A0ABX3XMV7</accession>
<gene>
    <name evidence="2" type="ORF">BG653_06930</name>
</gene>
<feature type="region of interest" description="Disordered" evidence="1">
    <location>
        <begin position="1"/>
        <end position="21"/>
    </location>
</feature>
<organism evidence="2 3">
    <name type="scientific">Streptomyces platensis</name>
    <dbReference type="NCBI Taxonomy" id="58346"/>
    <lineage>
        <taxon>Bacteria</taxon>
        <taxon>Bacillati</taxon>
        <taxon>Actinomycetota</taxon>
        <taxon>Actinomycetes</taxon>
        <taxon>Kitasatosporales</taxon>
        <taxon>Streptomycetaceae</taxon>
        <taxon>Streptomyces</taxon>
    </lineage>
</organism>
<reference evidence="2 3" key="1">
    <citation type="submission" date="2016-09" db="EMBL/GenBank/DDBJ databases">
        <title>Streptomyces platensis DSM40041, a candidate organism with high potential of specific P450 cytochromes.</title>
        <authorList>
            <person name="Grumaz C."/>
            <person name="Vainshtein Y."/>
            <person name="Kirstahler P."/>
            <person name="Sohn K."/>
        </authorList>
    </citation>
    <scope>NUCLEOTIDE SEQUENCE [LARGE SCALE GENOMIC DNA]</scope>
    <source>
        <strain evidence="2 3">DSM 40041</strain>
    </source>
</reference>
<comment type="caution">
    <text evidence="2">The sequence shown here is derived from an EMBL/GenBank/DDBJ whole genome shotgun (WGS) entry which is preliminary data.</text>
</comment>
<evidence type="ECO:0000256" key="1">
    <source>
        <dbReference type="SAM" id="MobiDB-lite"/>
    </source>
</evidence>
<protein>
    <submittedName>
        <fullName evidence="2">Uncharacterized protein</fullName>
    </submittedName>
</protein>
<proteinExistence type="predicted"/>
<sequence length="295" mass="30944">MQALGQHTVPQGHDHLDDTGRARRGLAVPDIRLDRPQPQGPVLGAVLAVRGQQRLGLDRVAERRAGAVRLHRVDLAGRYARVGECLVDDALLRGAVRGGQAVGRTVLVHRRTPHHRKDRVTVALGVRQPLDQQDSGAFAEHGAVGAGAERPDLTAACQVLLAAEVDEGDGGGHHGDAAGQCHRAFAGAQRLDRQMQGDQRGGTGGVHGYGGAFEAEQIGDPAGENAAVGTAAEKGGHFLGYSGDSGAVVVVHDAGEHTGFAPFQRKGVDSGAFDGFPGDLQHQPLLWVHGQRFAR</sequence>
<feature type="compositionally biased region" description="Basic and acidic residues" evidence="1">
    <location>
        <begin position="12"/>
        <end position="21"/>
    </location>
</feature>
<evidence type="ECO:0000313" key="3">
    <source>
        <dbReference type="Proteomes" id="UP000194225"/>
    </source>
</evidence>
<dbReference type="EMBL" id="MIGA01000081">
    <property type="protein sequence ID" value="OSY36202.1"/>
    <property type="molecule type" value="Genomic_DNA"/>
</dbReference>
<evidence type="ECO:0000313" key="2">
    <source>
        <dbReference type="EMBL" id="OSY36202.1"/>
    </source>
</evidence>